<dbReference type="AlphaFoldDB" id="A0A7C9VMB7"/>
<accession>A0A7C9VMB7</accession>
<keyword evidence="1" id="KW-0472">Membrane</keyword>
<dbReference type="EMBL" id="JAAMRR010000917">
    <property type="protein sequence ID" value="NGX97035.1"/>
    <property type="molecule type" value="Genomic_DNA"/>
</dbReference>
<keyword evidence="3" id="KW-1185">Reference proteome</keyword>
<proteinExistence type="predicted"/>
<protein>
    <submittedName>
        <fullName evidence="2">Uncharacterized protein</fullName>
    </submittedName>
</protein>
<dbReference type="Proteomes" id="UP000480266">
    <property type="component" value="Unassembled WGS sequence"/>
</dbReference>
<evidence type="ECO:0000313" key="3">
    <source>
        <dbReference type="Proteomes" id="UP000480266"/>
    </source>
</evidence>
<feature type="transmembrane region" description="Helical" evidence="1">
    <location>
        <begin position="7"/>
        <end position="25"/>
    </location>
</feature>
<organism evidence="2 3">
    <name type="scientific">Candidatus Afipia apatlaquensis</name>
    <dbReference type="NCBI Taxonomy" id="2712852"/>
    <lineage>
        <taxon>Bacteria</taxon>
        <taxon>Pseudomonadati</taxon>
        <taxon>Pseudomonadota</taxon>
        <taxon>Alphaproteobacteria</taxon>
        <taxon>Hyphomicrobiales</taxon>
        <taxon>Nitrobacteraceae</taxon>
        <taxon>Afipia</taxon>
    </lineage>
</organism>
<sequence length="115" mass="13089">MMIQMILLPTFVLVGLTLLVLFWRGRDGTRPAVDGDWFGYHLHTLFYVVVVLAIETRHADLIMVLLAWVFVVLQVFQAGFLITTANARGSLFFISGALVLLAMWLYFAIRVLFLI</sequence>
<evidence type="ECO:0000256" key="1">
    <source>
        <dbReference type="SAM" id="Phobius"/>
    </source>
</evidence>
<name>A0A7C9VMB7_9BRAD</name>
<comment type="caution">
    <text evidence="2">The sequence shown here is derived from an EMBL/GenBank/DDBJ whole genome shotgun (WGS) entry which is preliminary data.</text>
</comment>
<feature type="transmembrane region" description="Helical" evidence="1">
    <location>
        <begin position="91"/>
        <end position="113"/>
    </location>
</feature>
<feature type="transmembrane region" description="Helical" evidence="1">
    <location>
        <begin position="61"/>
        <end position="85"/>
    </location>
</feature>
<evidence type="ECO:0000313" key="2">
    <source>
        <dbReference type="EMBL" id="NGX97035.1"/>
    </source>
</evidence>
<keyword evidence="1" id="KW-0812">Transmembrane</keyword>
<gene>
    <name evidence="2" type="ORF">G4V63_18015</name>
</gene>
<feature type="transmembrane region" description="Helical" evidence="1">
    <location>
        <begin position="37"/>
        <end position="54"/>
    </location>
</feature>
<keyword evidence="1" id="KW-1133">Transmembrane helix</keyword>
<reference evidence="2" key="1">
    <citation type="submission" date="2020-02" db="EMBL/GenBank/DDBJ databases">
        <title>Draft genome sequence of Candidatus Afipia apatlaquensis IBT-C3, a potential strain for decolorization of textile dyes.</title>
        <authorList>
            <person name="Sanchez-Reyes A."/>
            <person name="Breton-Deval L."/>
            <person name="Mangelson H."/>
            <person name="Sanchez-Flores A."/>
        </authorList>
    </citation>
    <scope>NUCLEOTIDE SEQUENCE [LARGE SCALE GENOMIC DNA]</scope>
    <source>
        <strain evidence="2">IBT-C3</strain>
    </source>
</reference>